<accession>L0R7Y6</accession>
<dbReference type="PATRIC" id="fig|1121451.3.peg.328"/>
<feature type="signal peptide" evidence="1">
    <location>
        <begin position="1"/>
        <end position="26"/>
    </location>
</feature>
<reference evidence="2 3" key="1">
    <citation type="submission" date="2012-10" db="EMBL/GenBank/DDBJ databases">
        <authorList>
            <person name="Genoscope - CEA"/>
        </authorList>
    </citation>
    <scope>NUCLEOTIDE SEQUENCE [LARGE SCALE GENOMIC DNA]</scope>
    <source>
        <strain evidence="3">AM13 / DSM 14728</strain>
    </source>
</reference>
<dbReference type="OrthoDB" id="5452278at2"/>
<dbReference type="RefSeq" id="WP_015334952.1">
    <property type="nucleotide sequence ID" value="NC_020055.1"/>
</dbReference>
<dbReference type="HOGENOM" id="CLU_1388292_0_0_7"/>
<organism evidence="2 3">
    <name type="scientific">Maridesulfovibrio hydrothermalis AM13 = DSM 14728</name>
    <dbReference type="NCBI Taxonomy" id="1121451"/>
    <lineage>
        <taxon>Bacteria</taxon>
        <taxon>Pseudomonadati</taxon>
        <taxon>Thermodesulfobacteriota</taxon>
        <taxon>Desulfovibrionia</taxon>
        <taxon>Desulfovibrionales</taxon>
        <taxon>Desulfovibrionaceae</taxon>
        <taxon>Maridesulfovibrio</taxon>
    </lineage>
</organism>
<dbReference type="SUPFAM" id="SSF47473">
    <property type="entry name" value="EF-hand"/>
    <property type="match status" value="1"/>
</dbReference>
<dbReference type="Proteomes" id="UP000010808">
    <property type="component" value="Chromosome"/>
</dbReference>
<keyword evidence="1" id="KW-0732">Signal</keyword>
<dbReference type="EMBL" id="FO203522">
    <property type="protein sequence ID" value="CCO22342.1"/>
    <property type="molecule type" value="Genomic_DNA"/>
</dbReference>
<name>L0R7Y6_9BACT</name>
<dbReference type="KEGG" id="dhy:DESAM_20051"/>
<dbReference type="eggNOG" id="ENOG503039E">
    <property type="taxonomic scope" value="Bacteria"/>
</dbReference>
<sequence length="196" mass="22405">MRLRTFFKFTSISAVLLLLAVSSAFAQEKIFTVINHTDGVIRVWGKSNDYKFGRIKARTITDCTCNALYNKDCFDKKGNKAKIKLALEDKNGIDLWSGDTCTKLYIEPGTFIDVTMDIDGRHIKCALIDDYEVRQPIPSFEEADTNKDGIIDEKEAEAIQLKTNFKEYDDDLNKELNPKEFDRAVNKINIFRGVPF</sequence>
<feature type="chain" id="PRO_5003947669" description="EF-hand domain-containing protein" evidence="1">
    <location>
        <begin position="27"/>
        <end position="196"/>
    </location>
</feature>
<evidence type="ECO:0000256" key="1">
    <source>
        <dbReference type="SAM" id="SignalP"/>
    </source>
</evidence>
<protein>
    <recommendedName>
        <fullName evidence="4">EF-hand domain-containing protein</fullName>
    </recommendedName>
</protein>
<dbReference type="AlphaFoldDB" id="L0R7Y6"/>
<dbReference type="Gene3D" id="1.10.238.10">
    <property type="entry name" value="EF-hand"/>
    <property type="match status" value="1"/>
</dbReference>
<dbReference type="STRING" id="1121451.DESAM_20051"/>
<keyword evidence="3" id="KW-1185">Reference proteome</keyword>
<dbReference type="InterPro" id="IPR011992">
    <property type="entry name" value="EF-hand-dom_pair"/>
</dbReference>
<evidence type="ECO:0008006" key="4">
    <source>
        <dbReference type="Google" id="ProtNLM"/>
    </source>
</evidence>
<gene>
    <name evidence="2" type="ORF">DESAM_20051</name>
</gene>
<evidence type="ECO:0000313" key="3">
    <source>
        <dbReference type="Proteomes" id="UP000010808"/>
    </source>
</evidence>
<evidence type="ECO:0000313" key="2">
    <source>
        <dbReference type="EMBL" id="CCO22342.1"/>
    </source>
</evidence>
<proteinExistence type="predicted"/>